<keyword evidence="3" id="KW-1185">Reference proteome</keyword>
<reference evidence="2 3" key="1">
    <citation type="submission" date="2020-03" db="EMBL/GenBank/DDBJ databases">
        <title>Identification of Halomonas strains.</title>
        <authorList>
            <person name="Xiao Z."/>
            <person name="Dong F."/>
            <person name="Wang Z."/>
            <person name="Zhao J.-Y."/>
        </authorList>
    </citation>
    <scope>NUCLEOTIDE SEQUENCE [LARGE SCALE GENOMIC DNA]</scope>
    <source>
        <strain evidence="2 3">DX6</strain>
    </source>
</reference>
<accession>A0ABX0PUU0</accession>
<gene>
    <name evidence="2" type="ORF">HBJ55_17235</name>
</gene>
<comment type="caution">
    <text evidence="2">The sequence shown here is derived from an EMBL/GenBank/DDBJ whole genome shotgun (WGS) entry which is preliminary data.</text>
</comment>
<sequence>MTLKTLLTATLTTTALAGTLAFTNAQAQAEPLRAESGNPATFNSQLATLMSTLASRDHDLDIQLSTGQNLAMTGVKLGAGRIDLTMIPTELYGYMGEGTRMYGEMSDQAIQAAENLRSLFGFVHGAYHVFTWADSGIESWDDIAGKNVYIGPAASAASTAIEQVIHANTGMRPNEGYRAVTLGWGGSGQAFSDGQVDVLVSGSQIGSASIEQYSLVNPIRFLGMSEEGLASDTWQELMATPGMLPVEIANDTYANTVNEEESITLLAFTMMALVNQSLDEETAYQLTSTVWDNIDEIRASSPIFAGLTIEDAFIGVDAPLHPGAYRYYQERGVEVPERLIP</sequence>
<name>A0ABX0PUU0_9GAMM</name>
<dbReference type="RefSeq" id="WP_167117802.1">
    <property type="nucleotide sequence ID" value="NZ_JAAQTO010000049.1"/>
</dbReference>
<dbReference type="SUPFAM" id="SSF53850">
    <property type="entry name" value="Periplasmic binding protein-like II"/>
    <property type="match status" value="1"/>
</dbReference>
<dbReference type="Gene3D" id="3.40.190.10">
    <property type="entry name" value="Periplasmic binding protein-like II"/>
    <property type="match status" value="2"/>
</dbReference>
<dbReference type="Pfam" id="PF16868">
    <property type="entry name" value="NMT1_3"/>
    <property type="match status" value="1"/>
</dbReference>
<dbReference type="InterPro" id="IPR011852">
    <property type="entry name" value="TRAP_TAXI"/>
</dbReference>
<protein>
    <submittedName>
        <fullName evidence="2">TAXI family TRAP transporter solute-binding subunit</fullName>
    </submittedName>
</protein>
<evidence type="ECO:0000313" key="2">
    <source>
        <dbReference type="EMBL" id="NIC07175.1"/>
    </source>
</evidence>
<evidence type="ECO:0000256" key="1">
    <source>
        <dbReference type="SAM" id="SignalP"/>
    </source>
</evidence>
<dbReference type="PANTHER" id="PTHR42941:SF1">
    <property type="entry name" value="SLL1037 PROTEIN"/>
    <property type="match status" value="1"/>
</dbReference>
<dbReference type="Proteomes" id="UP001318321">
    <property type="component" value="Unassembled WGS sequence"/>
</dbReference>
<dbReference type="PANTHER" id="PTHR42941">
    <property type="entry name" value="SLL1037 PROTEIN"/>
    <property type="match status" value="1"/>
</dbReference>
<proteinExistence type="predicted"/>
<feature type="chain" id="PRO_5046993496" evidence="1">
    <location>
        <begin position="18"/>
        <end position="341"/>
    </location>
</feature>
<dbReference type="NCBIfam" id="TIGR02122">
    <property type="entry name" value="TRAP_TAXI"/>
    <property type="match status" value="1"/>
</dbReference>
<keyword evidence="1" id="KW-0732">Signal</keyword>
<evidence type="ECO:0000313" key="3">
    <source>
        <dbReference type="Proteomes" id="UP001318321"/>
    </source>
</evidence>
<organism evidence="2 3">
    <name type="scientific">Billgrantia bachuensis</name>
    <dbReference type="NCBI Taxonomy" id="2717286"/>
    <lineage>
        <taxon>Bacteria</taxon>
        <taxon>Pseudomonadati</taxon>
        <taxon>Pseudomonadota</taxon>
        <taxon>Gammaproteobacteria</taxon>
        <taxon>Oceanospirillales</taxon>
        <taxon>Halomonadaceae</taxon>
        <taxon>Billgrantia</taxon>
    </lineage>
</organism>
<feature type="signal peptide" evidence="1">
    <location>
        <begin position="1"/>
        <end position="17"/>
    </location>
</feature>
<dbReference type="EMBL" id="JAAQTO010000049">
    <property type="protein sequence ID" value="NIC07175.1"/>
    <property type="molecule type" value="Genomic_DNA"/>
</dbReference>